<accession>A0A0W0EZJ0</accession>
<evidence type="ECO:0000313" key="2">
    <source>
        <dbReference type="Proteomes" id="UP000054988"/>
    </source>
</evidence>
<evidence type="ECO:0000313" key="1">
    <source>
        <dbReference type="EMBL" id="KTB29479.1"/>
    </source>
</evidence>
<proteinExistence type="predicted"/>
<organism evidence="1 2">
    <name type="scientific">Moniliophthora roreri</name>
    <name type="common">Frosty pod rot fungus</name>
    <name type="synonym">Monilia roreri</name>
    <dbReference type="NCBI Taxonomy" id="221103"/>
    <lineage>
        <taxon>Eukaryota</taxon>
        <taxon>Fungi</taxon>
        <taxon>Dikarya</taxon>
        <taxon>Basidiomycota</taxon>
        <taxon>Agaricomycotina</taxon>
        <taxon>Agaricomycetes</taxon>
        <taxon>Agaricomycetidae</taxon>
        <taxon>Agaricales</taxon>
        <taxon>Marasmiineae</taxon>
        <taxon>Marasmiaceae</taxon>
        <taxon>Moniliophthora</taxon>
    </lineage>
</organism>
<dbReference type="Proteomes" id="UP000054988">
    <property type="component" value="Unassembled WGS sequence"/>
</dbReference>
<protein>
    <submittedName>
        <fullName evidence="1">Uncharacterized protein</fullName>
    </submittedName>
</protein>
<sequence length="409" mass="46875">MIRFADLPSDYPQELIDRIIDYCRDERQDILQCSLVAKKWLPRTRYHLFSSLSIEPSPEDYHKLVILLANPNCTIHLSIRELIFGAAFQAQPVREWLDPIFELANKEWESLTSLEFSFMDLHTACYELRSLNRLTKFKKRITRLSLIQVPAFDKRQVLSLLQLIEAFPALKALKLDPLMGSMLSSDRDWDWEISHTPNQTQSRLTELDVTPTTLSCPKDFPYHWLFQRLTATGASSLTTLKFRLETLGGDSVVSSLATYLRSTVGSSLKHLTLVSVPKVFGDSKRNIIQEQRESIKCAGSFFRRTPSVLSNTSGLEDLVMLSGAVFPFLEQVNLIIHLQLDNAWFKYYTGGKTEEEIHESSVANRFRVLLPQCCARGILRLEGRKVVIHDYQSLEEPDSDYYDSGEGED</sequence>
<comment type="caution">
    <text evidence="1">The sequence shown here is derived from an EMBL/GenBank/DDBJ whole genome shotgun (WGS) entry which is preliminary data.</text>
</comment>
<reference evidence="1 2" key="1">
    <citation type="submission" date="2015-12" db="EMBL/GenBank/DDBJ databases">
        <title>Draft genome sequence of Moniliophthora roreri, the causal agent of frosty pod rot of cacao.</title>
        <authorList>
            <person name="Aime M.C."/>
            <person name="Diaz-Valderrama J.R."/>
            <person name="Kijpornyongpan T."/>
            <person name="Phillips-Mora W."/>
        </authorList>
    </citation>
    <scope>NUCLEOTIDE SEQUENCE [LARGE SCALE GENOMIC DNA]</scope>
    <source>
        <strain evidence="1 2">MCA 2952</strain>
    </source>
</reference>
<gene>
    <name evidence="1" type="ORF">WG66_17937</name>
</gene>
<dbReference type="EMBL" id="LATX01002432">
    <property type="protein sequence ID" value="KTB29479.1"/>
    <property type="molecule type" value="Genomic_DNA"/>
</dbReference>
<name>A0A0W0EZJ0_MONRR</name>
<dbReference type="AlphaFoldDB" id="A0A0W0EZJ0"/>